<evidence type="ECO:0000313" key="1">
    <source>
        <dbReference type="EMBL" id="JAH67568.1"/>
    </source>
</evidence>
<name>A0A0E9URH0_ANGAN</name>
<reference evidence="1" key="2">
    <citation type="journal article" date="2015" name="Fish Shellfish Immunol.">
        <title>Early steps in the European eel (Anguilla anguilla)-Vibrio vulnificus interaction in the gills: Role of the RtxA13 toxin.</title>
        <authorList>
            <person name="Callol A."/>
            <person name="Pajuelo D."/>
            <person name="Ebbesson L."/>
            <person name="Teles M."/>
            <person name="MacKenzie S."/>
            <person name="Amaro C."/>
        </authorList>
    </citation>
    <scope>NUCLEOTIDE SEQUENCE</scope>
</reference>
<protein>
    <submittedName>
        <fullName evidence="1">Uncharacterized protein</fullName>
    </submittedName>
</protein>
<organism evidence="1">
    <name type="scientific">Anguilla anguilla</name>
    <name type="common">European freshwater eel</name>
    <name type="synonym">Muraena anguilla</name>
    <dbReference type="NCBI Taxonomy" id="7936"/>
    <lineage>
        <taxon>Eukaryota</taxon>
        <taxon>Metazoa</taxon>
        <taxon>Chordata</taxon>
        <taxon>Craniata</taxon>
        <taxon>Vertebrata</taxon>
        <taxon>Euteleostomi</taxon>
        <taxon>Actinopterygii</taxon>
        <taxon>Neopterygii</taxon>
        <taxon>Teleostei</taxon>
        <taxon>Anguilliformes</taxon>
        <taxon>Anguillidae</taxon>
        <taxon>Anguilla</taxon>
    </lineage>
</organism>
<dbReference type="EMBL" id="GBXM01041009">
    <property type="protein sequence ID" value="JAH67568.1"/>
    <property type="molecule type" value="Transcribed_RNA"/>
</dbReference>
<reference evidence="1" key="1">
    <citation type="submission" date="2014-11" db="EMBL/GenBank/DDBJ databases">
        <authorList>
            <person name="Amaro Gonzalez C."/>
        </authorList>
    </citation>
    <scope>NUCLEOTIDE SEQUENCE</scope>
</reference>
<sequence length="11" mass="1289">MCTQSTTQYKV</sequence>
<accession>A0A0E9URH0</accession>
<proteinExistence type="predicted"/>